<dbReference type="PANTHER" id="PTHR33508:SF1">
    <property type="entry name" value="UPF0056 MEMBRANE PROTEIN YHCE"/>
    <property type="match status" value="1"/>
</dbReference>
<evidence type="ECO:0000256" key="2">
    <source>
        <dbReference type="ARBA" id="ARBA00009784"/>
    </source>
</evidence>
<feature type="transmembrane region" description="Helical" evidence="7">
    <location>
        <begin position="155"/>
        <end position="173"/>
    </location>
</feature>
<name>A0A5S5C6Y8_9FLAO</name>
<keyword evidence="4 7" id="KW-0812">Transmembrane</keyword>
<evidence type="ECO:0000256" key="4">
    <source>
        <dbReference type="ARBA" id="ARBA00022692"/>
    </source>
</evidence>
<evidence type="ECO:0000256" key="6">
    <source>
        <dbReference type="ARBA" id="ARBA00023136"/>
    </source>
</evidence>
<keyword evidence="6 7" id="KW-0472">Membrane</keyword>
<dbReference type="AlphaFoldDB" id="A0A5S5C6Y8"/>
<feature type="transmembrane region" description="Helical" evidence="7">
    <location>
        <begin position="49"/>
        <end position="78"/>
    </location>
</feature>
<feature type="transmembrane region" description="Helical" evidence="7">
    <location>
        <begin position="12"/>
        <end position="37"/>
    </location>
</feature>
<proteinExistence type="inferred from homology"/>
<comment type="subcellular location">
    <subcellularLocation>
        <location evidence="1 7">Cell membrane</location>
        <topology evidence="1 7">Multi-pass membrane protein</topology>
    </subcellularLocation>
</comment>
<reference evidence="8 9" key="1">
    <citation type="submission" date="2019-07" db="EMBL/GenBank/DDBJ databases">
        <title>Genomic Encyclopedia of Archaeal and Bacterial Type Strains, Phase II (KMG-II): from individual species to whole genera.</title>
        <authorList>
            <person name="Goeker M."/>
        </authorList>
    </citation>
    <scope>NUCLEOTIDE SEQUENCE [LARGE SCALE GENOMIC DNA]</scope>
    <source>
        <strain evidence="8 9">DSM 17527</strain>
    </source>
</reference>
<dbReference type="Pfam" id="PF01914">
    <property type="entry name" value="MarC"/>
    <property type="match status" value="1"/>
</dbReference>
<dbReference type="PANTHER" id="PTHR33508">
    <property type="entry name" value="UPF0056 MEMBRANE PROTEIN YHCE"/>
    <property type="match status" value="1"/>
</dbReference>
<gene>
    <name evidence="8" type="ORF">BD809_103178</name>
</gene>
<comment type="similarity">
    <text evidence="2 7">Belongs to the UPF0056 (MarC) family.</text>
</comment>
<sequence>MTRRIFVQKKMNLFLITFGALITIMNPLGTVPVFIGLTDDNTKKENAKIALATCFNVLLILIVSFFAGSYILVLFGITLESLKIAGGLIIASSGFALLTGKFSEHKGMKKSGVKKDLKTRDEISLTPLAIPMLAGPGTISLLISYRQEYDAMTDIIWILCAIVVTTISIYGVLRSSQFIVRMLGASGINALSRIIGFIVIAIGIEYMTSAILTVAERINF</sequence>
<organism evidence="8 9">
    <name type="scientific">Aquimarina intermedia</name>
    <dbReference type="NCBI Taxonomy" id="350814"/>
    <lineage>
        <taxon>Bacteria</taxon>
        <taxon>Pseudomonadati</taxon>
        <taxon>Bacteroidota</taxon>
        <taxon>Flavobacteriia</taxon>
        <taxon>Flavobacteriales</taxon>
        <taxon>Flavobacteriaceae</taxon>
        <taxon>Aquimarina</taxon>
    </lineage>
</organism>
<dbReference type="InterPro" id="IPR002771">
    <property type="entry name" value="Multi_antbiot-R_MarC"/>
</dbReference>
<evidence type="ECO:0000313" key="8">
    <source>
        <dbReference type="EMBL" id="TYP75114.1"/>
    </source>
</evidence>
<evidence type="ECO:0000256" key="7">
    <source>
        <dbReference type="RuleBase" id="RU362048"/>
    </source>
</evidence>
<protein>
    <recommendedName>
        <fullName evidence="7">UPF0056 membrane protein</fullName>
    </recommendedName>
</protein>
<dbReference type="GO" id="GO:0005886">
    <property type="term" value="C:plasma membrane"/>
    <property type="evidence" value="ECO:0007669"/>
    <property type="project" value="UniProtKB-SubCell"/>
</dbReference>
<evidence type="ECO:0000256" key="5">
    <source>
        <dbReference type="ARBA" id="ARBA00022989"/>
    </source>
</evidence>
<keyword evidence="9" id="KW-1185">Reference proteome</keyword>
<keyword evidence="3" id="KW-1003">Cell membrane</keyword>
<evidence type="ECO:0000256" key="1">
    <source>
        <dbReference type="ARBA" id="ARBA00004651"/>
    </source>
</evidence>
<evidence type="ECO:0000256" key="3">
    <source>
        <dbReference type="ARBA" id="ARBA00022475"/>
    </source>
</evidence>
<feature type="transmembrane region" description="Helical" evidence="7">
    <location>
        <begin position="194"/>
        <end position="215"/>
    </location>
</feature>
<dbReference type="Proteomes" id="UP000324376">
    <property type="component" value="Unassembled WGS sequence"/>
</dbReference>
<feature type="transmembrane region" description="Helical" evidence="7">
    <location>
        <begin position="84"/>
        <end position="102"/>
    </location>
</feature>
<feature type="transmembrane region" description="Helical" evidence="7">
    <location>
        <begin position="123"/>
        <end position="143"/>
    </location>
</feature>
<dbReference type="NCBIfam" id="TIGR00427">
    <property type="entry name" value="NAAT family transporter"/>
    <property type="match status" value="1"/>
</dbReference>
<keyword evidence="5 7" id="KW-1133">Transmembrane helix</keyword>
<comment type="caution">
    <text evidence="8">The sequence shown here is derived from an EMBL/GenBank/DDBJ whole genome shotgun (WGS) entry which is preliminary data.</text>
</comment>
<accession>A0A5S5C6Y8</accession>
<evidence type="ECO:0000313" key="9">
    <source>
        <dbReference type="Proteomes" id="UP000324376"/>
    </source>
</evidence>
<dbReference type="EMBL" id="VNHU01000003">
    <property type="protein sequence ID" value="TYP75114.1"/>
    <property type="molecule type" value="Genomic_DNA"/>
</dbReference>
<dbReference type="NCBIfam" id="NF008228">
    <property type="entry name" value="PRK10995.1"/>
    <property type="match status" value="1"/>
</dbReference>